<dbReference type="SMART" id="SM00530">
    <property type="entry name" value="HTH_XRE"/>
    <property type="match status" value="1"/>
</dbReference>
<comment type="caution">
    <text evidence="3">The sequence shown here is derived from an EMBL/GenBank/DDBJ whole genome shotgun (WGS) entry which is preliminary data.</text>
</comment>
<evidence type="ECO:0000313" key="3">
    <source>
        <dbReference type="EMBL" id="MEU9575933.1"/>
    </source>
</evidence>
<evidence type="ECO:0000259" key="2">
    <source>
        <dbReference type="PROSITE" id="PS50943"/>
    </source>
</evidence>
<keyword evidence="4" id="KW-1185">Reference proteome</keyword>
<gene>
    <name evidence="3" type="ORF">AB0D95_01295</name>
</gene>
<dbReference type="EMBL" id="JBEZNA010000002">
    <property type="protein sequence ID" value="MEU9575933.1"/>
    <property type="molecule type" value="Genomic_DNA"/>
</dbReference>
<evidence type="ECO:0000256" key="1">
    <source>
        <dbReference type="SAM" id="MobiDB-lite"/>
    </source>
</evidence>
<feature type="region of interest" description="Disordered" evidence="1">
    <location>
        <begin position="192"/>
        <end position="269"/>
    </location>
</feature>
<proteinExistence type="predicted"/>
<dbReference type="InterPro" id="IPR010982">
    <property type="entry name" value="Lambda_DNA-bd_dom_sf"/>
</dbReference>
<dbReference type="SUPFAM" id="SSF47413">
    <property type="entry name" value="lambda repressor-like DNA-binding domains"/>
    <property type="match status" value="1"/>
</dbReference>
<evidence type="ECO:0000313" key="4">
    <source>
        <dbReference type="Proteomes" id="UP001551584"/>
    </source>
</evidence>
<feature type="compositionally biased region" description="Pro residues" evidence="1">
    <location>
        <begin position="87"/>
        <end position="97"/>
    </location>
</feature>
<sequence length="456" mass="46742">MTGAEDTAEFARRLRELKDRSGRSYGMLAKRLHMSTSTLHRYCNGDAVPTEYAPVERFARVCGASAEELVSLHRAWVLADAARRRPAPSPAPAPAPDAAPAAASSPDAAPAAEAAPPAPRTEPESADDRTAPAEPATAGGTADAAAPGGGALTSASSPAPSPGRRRRLVASAIAAVAAVVLTGTLVVRHLPDDGGGAGDRTSAAGAAASPTRPPVTGSPSASPDEDGKKDEGDDKARKGATPAPSAATSGKTAAPKATGTPLTVTTRPHVWESPCSQHYLVNRPPAEMGPPPTEPDAPGWVPAMGAVASGDQMIALTVQASGDETVVLDALHVRVLRSSTPLPWNDYVMGVGCGGNVSTKSFDVRLDEPRPVARPQGGQGAFPYKVTAAEPLVVYVTGRASAHDVSWVLDLEWSSGGRSGTVRVDDGGLPFRVSGNKGRPRYAYPLGATAWEVPLD</sequence>
<dbReference type="RefSeq" id="WP_359267953.1">
    <property type="nucleotide sequence ID" value="NZ_JBEZNA010000002.1"/>
</dbReference>
<feature type="compositionally biased region" description="Low complexity" evidence="1">
    <location>
        <begin position="199"/>
        <end position="210"/>
    </location>
</feature>
<dbReference type="Gene3D" id="1.10.260.40">
    <property type="entry name" value="lambda repressor-like DNA-binding domains"/>
    <property type="match status" value="1"/>
</dbReference>
<dbReference type="CDD" id="cd00093">
    <property type="entry name" value="HTH_XRE"/>
    <property type="match status" value="1"/>
</dbReference>
<organism evidence="3 4">
    <name type="scientific">Streptomyces chilikensis</name>
    <dbReference type="NCBI Taxonomy" id="1194079"/>
    <lineage>
        <taxon>Bacteria</taxon>
        <taxon>Bacillati</taxon>
        <taxon>Actinomycetota</taxon>
        <taxon>Actinomycetes</taxon>
        <taxon>Kitasatosporales</taxon>
        <taxon>Streptomycetaceae</taxon>
        <taxon>Streptomyces</taxon>
    </lineage>
</organism>
<dbReference type="PROSITE" id="PS50943">
    <property type="entry name" value="HTH_CROC1"/>
    <property type="match status" value="1"/>
</dbReference>
<feature type="domain" description="HTH cro/C1-type" evidence="2">
    <location>
        <begin position="14"/>
        <end position="69"/>
    </location>
</feature>
<feature type="compositionally biased region" description="Basic and acidic residues" evidence="1">
    <location>
        <begin position="225"/>
        <end position="237"/>
    </location>
</feature>
<feature type="region of interest" description="Disordered" evidence="1">
    <location>
        <begin position="85"/>
        <end position="164"/>
    </location>
</feature>
<feature type="compositionally biased region" description="Basic and acidic residues" evidence="1">
    <location>
        <begin position="121"/>
        <end position="131"/>
    </location>
</feature>
<dbReference type="Pfam" id="PF13560">
    <property type="entry name" value="HTH_31"/>
    <property type="match status" value="1"/>
</dbReference>
<feature type="compositionally biased region" description="Low complexity" evidence="1">
    <location>
        <begin position="98"/>
        <end position="115"/>
    </location>
</feature>
<feature type="compositionally biased region" description="Low complexity" evidence="1">
    <location>
        <begin position="132"/>
        <end position="158"/>
    </location>
</feature>
<reference evidence="3 4" key="1">
    <citation type="submission" date="2024-06" db="EMBL/GenBank/DDBJ databases">
        <title>The Natural Products Discovery Center: Release of the First 8490 Sequenced Strains for Exploring Actinobacteria Biosynthetic Diversity.</title>
        <authorList>
            <person name="Kalkreuter E."/>
            <person name="Kautsar S.A."/>
            <person name="Yang D."/>
            <person name="Bader C.D."/>
            <person name="Teijaro C.N."/>
            <person name="Fluegel L."/>
            <person name="Davis C.M."/>
            <person name="Simpson J.R."/>
            <person name="Lauterbach L."/>
            <person name="Steele A.D."/>
            <person name="Gui C."/>
            <person name="Meng S."/>
            <person name="Li G."/>
            <person name="Viehrig K."/>
            <person name="Ye F."/>
            <person name="Su P."/>
            <person name="Kiefer A.F."/>
            <person name="Nichols A."/>
            <person name="Cepeda A.J."/>
            <person name="Yan W."/>
            <person name="Fan B."/>
            <person name="Jiang Y."/>
            <person name="Adhikari A."/>
            <person name="Zheng C.-J."/>
            <person name="Schuster L."/>
            <person name="Cowan T.M."/>
            <person name="Smanski M.J."/>
            <person name="Chevrette M.G."/>
            <person name="De Carvalho L.P.S."/>
            <person name="Shen B."/>
        </authorList>
    </citation>
    <scope>NUCLEOTIDE SEQUENCE [LARGE SCALE GENOMIC DNA]</scope>
    <source>
        <strain evidence="3 4">NPDC048117</strain>
    </source>
</reference>
<protein>
    <submittedName>
        <fullName evidence="3">Helix-turn-helix transcriptional regulator</fullName>
    </submittedName>
</protein>
<name>A0ABV3EIB5_9ACTN</name>
<dbReference type="Proteomes" id="UP001551584">
    <property type="component" value="Unassembled WGS sequence"/>
</dbReference>
<dbReference type="InterPro" id="IPR001387">
    <property type="entry name" value="Cro/C1-type_HTH"/>
</dbReference>
<accession>A0ABV3EIB5</accession>